<name>A0A2D0JUJ0_9GAMM</name>
<keyword evidence="2" id="KW-1185">Reference proteome</keyword>
<sequence length="31" mass="3513">MPHTNELIIKSKIGLLNLVETLGKIAHTWEI</sequence>
<dbReference type="AlphaFoldDB" id="A0A2D0JUJ0"/>
<dbReference type="EMBL" id="NITZ01000003">
    <property type="protein sequence ID" value="PHM49994.1"/>
    <property type="molecule type" value="Genomic_DNA"/>
</dbReference>
<evidence type="ECO:0000313" key="1">
    <source>
        <dbReference type="EMBL" id="PHM49994.1"/>
    </source>
</evidence>
<dbReference type="Proteomes" id="UP000221980">
    <property type="component" value="Unassembled WGS sequence"/>
</dbReference>
<evidence type="ECO:0000313" key="2">
    <source>
        <dbReference type="Proteomes" id="UP000221980"/>
    </source>
</evidence>
<accession>A0A2D0JUJ0</accession>
<organism evidence="1 2">
    <name type="scientific">Xenorhabdus miraniensis</name>
    <dbReference type="NCBI Taxonomy" id="351674"/>
    <lineage>
        <taxon>Bacteria</taxon>
        <taxon>Pseudomonadati</taxon>
        <taxon>Pseudomonadota</taxon>
        <taxon>Gammaproteobacteria</taxon>
        <taxon>Enterobacterales</taxon>
        <taxon>Morganellaceae</taxon>
        <taxon>Xenorhabdus</taxon>
    </lineage>
</organism>
<protein>
    <submittedName>
        <fullName evidence="1">Uncharacterized protein</fullName>
    </submittedName>
</protein>
<gene>
    <name evidence="1" type="ORF">Xmir_00880</name>
</gene>
<reference evidence="1 2" key="1">
    <citation type="journal article" date="2017" name="Nat. Microbiol.">
        <title>Natural product diversity associated with the nematode symbionts Photorhabdus and Xenorhabdus.</title>
        <authorList>
            <person name="Tobias N.J."/>
            <person name="Wolff H."/>
            <person name="Djahanschiri B."/>
            <person name="Grundmann F."/>
            <person name="Kronenwerth M."/>
            <person name="Shi Y.M."/>
            <person name="Simonyi S."/>
            <person name="Grun P."/>
            <person name="Shapiro-Ilan D."/>
            <person name="Pidot S.J."/>
            <person name="Stinear T.P."/>
            <person name="Ebersberger I."/>
            <person name="Bode H.B."/>
        </authorList>
    </citation>
    <scope>NUCLEOTIDE SEQUENCE [LARGE SCALE GENOMIC DNA]</scope>
    <source>
        <strain evidence="1 2">DSM 17902</strain>
    </source>
</reference>
<proteinExistence type="predicted"/>
<comment type="caution">
    <text evidence="1">The sequence shown here is derived from an EMBL/GenBank/DDBJ whole genome shotgun (WGS) entry which is preliminary data.</text>
</comment>